<dbReference type="RefSeq" id="WP_023430830.1">
    <property type="nucleotide sequence ID" value="NZ_AWXZ01000013.1"/>
</dbReference>
<dbReference type="InterPro" id="IPR036282">
    <property type="entry name" value="Glutathione-S-Trfase_C_sf"/>
</dbReference>
<sequence length="198" mass="21828">MLTLRSSPASPFGRKVKVAAAHLGLADRIEVVQADTSDPEDNLRTQNPLGKIPVLVLEDGTTLFDSRVIVEYLDHLAGGGKIIPQGQRRFAALTLQALADGILDAAILQVYEGRFRPEEKAHQPWLDRQAGKIERALDALERNLPGDDIDIGTITLACALEYLDFRQGRSWRDGRPGLVQWLEAFPQRLPAFPQSAPS</sequence>
<dbReference type="SUPFAM" id="SSF52833">
    <property type="entry name" value="Thioredoxin-like"/>
    <property type="match status" value="1"/>
</dbReference>
<reference evidence="2 3" key="1">
    <citation type="journal article" date="2014" name="Genome Announc.">
        <title>Draft Genome Sequence of Lutibaculum baratangense Strain AMV1T, Isolated from a Mud Volcano in Andamans, India.</title>
        <authorList>
            <person name="Singh A."/>
            <person name="Sreenivas A."/>
            <person name="Sathyanarayana Reddy G."/>
            <person name="Pinnaka A.K."/>
            <person name="Shivaji S."/>
        </authorList>
    </citation>
    <scope>NUCLEOTIDE SEQUENCE [LARGE SCALE GENOMIC DNA]</scope>
    <source>
        <strain evidence="2 3">AMV1</strain>
    </source>
</reference>
<name>V4R4P7_9HYPH</name>
<dbReference type="CDD" id="cd03205">
    <property type="entry name" value="GST_C_6"/>
    <property type="match status" value="1"/>
</dbReference>
<dbReference type="SUPFAM" id="SSF47616">
    <property type="entry name" value="GST C-terminal domain-like"/>
    <property type="match status" value="1"/>
</dbReference>
<protein>
    <submittedName>
        <fullName evidence="2">Glutathione S-transferase family protein</fullName>
    </submittedName>
</protein>
<proteinExistence type="predicted"/>
<evidence type="ECO:0000313" key="3">
    <source>
        <dbReference type="Proteomes" id="UP000017819"/>
    </source>
</evidence>
<organism evidence="2 3">
    <name type="scientific">Lutibaculum baratangense AMV1</name>
    <dbReference type="NCBI Taxonomy" id="631454"/>
    <lineage>
        <taxon>Bacteria</taxon>
        <taxon>Pseudomonadati</taxon>
        <taxon>Pseudomonadota</taxon>
        <taxon>Alphaproteobacteria</taxon>
        <taxon>Hyphomicrobiales</taxon>
        <taxon>Tepidamorphaceae</taxon>
        <taxon>Lutibaculum</taxon>
    </lineage>
</organism>
<dbReference type="EMBL" id="AWXZ01000013">
    <property type="protein sequence ID" value="ESR26897.1"/>
    <property type="molecule type" value="Genomic_DNA"/>
</dbReference>
<dbReference type="AlphaFoldDB" id="V4R4P7"/>
<dbReference type="PATRIC" id="fig|631454.5.peg.671"/>
<comment type="caution">
    <text evidence="2">The sequence shown here is derived from an EMBL/GenBank/DDBJ whole genome shotgun (WGS) entry which is preliminary data.</text>
</comment>
<keyword evidence="3" id="KW-1185">Reference proteome</keyword>
<dbReference type="GO" id="GO:0016740">
    <property type="term" value="F:transferase activity"/>
    <property type="evidence" value="ECO:0007669"/>
    <property type="project" value="UniProtKB-KW"/>
</dbReference>
<dbReference type="OrthoDB" id="9795329at2"/>
<dbReference type="Pfam" id="PF13410">
    <property type="entry name" value="GST_C_2"/>
    <property type="match status" value="1"/>
</dbReference>
<accession>V4R4P7</accession>
<dbReference type="PANTHER" id="PTHR43968">
    <property type="match status" value="1"/>
</dbReference>
<dbReference type="Gene3D" id="3.40.30.10">
    <property type="entry name" value="Glutaredoxin"/>
    <property type="match status" value="1"/>
</dbReference>
<dbReference type="CDD" id="cd03049">
    <property type="entry name" value="GST_N_3"/>
    <property type="match status" value="1"/>
</dbReference>
<gene>
    <name evidence="2" type="ORF">N177_0681</name>
</gene>
<dbReference type="STRING" id="631454.N177_0681"/>
<evidence type="ECO:0000259" key="1">
    <source>
        <dbReference type="PROSITE" id="PS50404"/>
    </source>
</evidence>
<dbReference type="Gene3D" id="1.20.1050.10">
    <property type="match status" value="1"/>
</dbReference>
<dbReference type="Proteomes" id="UP000017819">
    <property type="component" value="Unassembled WGS sequence"/>
</dbReference>
<dbReference type="GO" id="GO:0005737">
    <property type="term" value="C:cytoplasm"/>
    <property type="evidence" value="ECO:0007669"/>
    <property type="project" value="TreeGrafter"/>
</dbReference>
<dbReference type="InterPro" id="IPR036249">
    <property type="entry name" value="Thioredoxin-like_sf"/>
</dbReference>
<dbReference type="Pfam" id="PF13409">
    <property type="entry name" value="GST_N_2"/>
    <property type="match status" value="1"/>
</dbReference>
<evidence type="ECO:0000313" key="2">
    <source>
        <dbReference type="EMBL" id="ESR26897.1"/>
    </source>
</evidence>
<keyword evidence="2" id="KW-0808">Transferase</keyword>
<dbReference type="eggNOG" id="COG0625">
    <property type="taxonomic scope" value="Bacteria"/>
</dbReference>
<dbReference type="PROSITE" id="PS50404">
    <property type="entry name" value="GST_NTER"/>
    <property type="match status" value="1"/>
</dbReference>
<dbReference type="InterPro" id="IPR004045">
    <property type="entry name" value="Glutathione_S-Trfase_N"/>
</dbReference>
<feature type="domain" description="GST N-terminal" evidence="1">
    <location>
        <begin position="1"/>
        <end position="81"/>
    </location>
</feature>
<dbReference type="InterPro" id="IPR050983">
    <property type="entry name" value="GST_Omega/HSP26"/>
</dbReference>
<dbReference type="PANTHER" id="PTHR43968:SF6">
    <property type="entry name" value="GLUTATHIONE S-TRANSFERASE OMEGA"/>
    <property type="match status" value="1"/>
</dbReference>